<protein>
    <submittedName>
        <fullName evidence="2">Uncharacterized protein</fullName>
    </submittedName>
</protein>
<organism evidence="2 3">
    <name type="scientific">Mycolicibacterium aubagnense</name>
    <dbReference type="NCBI Taxonomy" id="319707"/>
    <lineage>
        <taxon>Bacteria</taxon>
        <taxon>Bacillati</taxon>
        <taxon>Actinomycetota</taxon>
        <taxon>Actinomycetes</taxon>
        <taxon>Mycobacteriales</taxon>
        <taxon>Mycobacteriaceae</taxon>
        <taxon>Mycolicibacterium</taxon>
    </lineage>
</organism>
<evidence type="ECO:0000256" key="1">
    <source>
        <dbReference type="SAM" id="MobiDB-lite"/>
    </source>
</evidence>
<feature type="region of interest" description="Disordered" evidence="1">
    <location>
        <begin position="1"/>
        <end position="20"/>
    </location>
</feature>
<name>A0ABN5YPG3_9MYCO</name>
<evidence type="ECO:0000313" key="3">
    <source>
        <dbReference type="Proteomes" id="UP000465609"/>
    </source>
</evidence>
<proteinExistence type="predicted"/>
<dbReference type="EMBL" id="AP022577">
    <property type="protein sequence ID" value="BBX82860.1"/>
    <property type="molecule type" value="Genomic_DNA"/>
</dbReference>
<accession>A0ABN5YPG3</accession>
<reference evidence="2 3" key="1">
    <citation type="journal article" date="2019" name="Emerg. Microbes Infect.">
        <title>Comprehensive subspecies identification of 175 nontuberculous mycobacteria species based on 7547 genomic profiles.</title>
        <authorList>
            <person name="Matsumoto Y."/>
            <person name="Kinjo T."/>
            <person name="Motooka D."/>
            <person name="Nabeya D."/>
            <person name="Jung N."/>
            <person name="Uechi K."/>
            <person name="Horii T."/>
            <person name="Iida T."/>
            <person name="Fujita J."/>
            <person name="Nakamura S."/>
        </authorList>
    </citation>
    <scope>NUCLEOTIDE SEQUENCE [LARGE SCALE GENOMIC DNA]</scope>
    <source>
        <strain evidence="2 3">JCM 15296</strain>
    </source>
</reference>
<dbReference type="Proteomes" id="UP000465609">
    <property type="component" value="Chromosome"/>
</dbReference>
<gene>
    <name evidence="2" type="ORF">MAUB_07330</name>
</gene>
<keyword evidence="3" id="KW-1185">Reference proteome</keyword>
<evidence type="ECO:0000313" key="2">
    <source>
        <dbReference type="EMBL" id="BBX82860.1"/>
    </source>
</evidence>
<sequence>MWGYLPLAGESSANRAQRDLPNARVDVVTDASQLGQQASTRGAPFADSINLRHILSSFWQQLGRRLTADGLK</sequence>